<proteinExistence type="predicted"/>
<dbReference type="InterPro" id="IPR025635">
    <property type="entry name" value="DUF4293"/>
</dbReference>
<accession>A0A3E1NEC3</accession>
<keyword evidence="1" id="KW-1133">Transmembrane helix</keyword>
<gene>
    <name evidence="2" type="ORF">DXN05_21595</name>
</gene>
<feature type="transmembrane region" description="Helical" evidence="1">
    <location>
        <begin position="74"/>
        <end position="93"/>
    </location>
</feature>
<evidence type="ECO:0000256" key="1">
    <source>
        <dbReference type="SAM" id="Phobius"/>
    </source>
</evidence>
<feature type="transmembrane region" description="Helical" evidence="1">
    <location>
        <begin position="47"/>
        <end position="67"/>
    </location>
</feature>
<dbReference type="OrthoDB" id="594989at2"/>
<keyword evidence="3" id="KW-1185">Reference proteome</keyword>
<keyword evidence="1" id="KW-0812">Transmembrane</keyword>
<dbReference type="Pfam" id="PF14126">
    <property type="entry name" value="DUF4293"/>
    <property type="match status" value="1"/>
</dbReference>
<dbReference type="RefSeq" id="WP_116849370.1">
    <property type="nucleotide sequence ID" value="NZ_QTJU01000011.1"/>
</dbReference>
<dbReference type="EMBL" id="QTJU01000011">
    <property type="protein sequence ID" value="RFM26192.1"/>
    <property type="molecule type" value="Genomic_DNA"/>
</dbReference>
<dbReference type="AlphaFoldDB" id="A0A3E1NEC3"/>
<evidence type="ECO:0000313" key="2">
    <source>
        <dbReference type="EMBL" id="RFM26192.1"/>
    </source>
</evidence>
<protein>
    <submittedName>
        <fullName evidence="2">DUF4293 family protein</fullName>
    </submittedName>
</protein>
<feature type="transmembrane region" description="Helical" evidence="1">
    <location>
        <begin position="7"/>
        <end position="27"/>
    </location>
</feature>
<organism evidence="2 3">
    <name type="scientific">Deminuibacter soli</name>
    <dbReference type="NCBI Taxonomy" id="2291815"/>
    <lineage>
        <taxon>Bacteria</taxon>
        <taxon>Pseudomonadati</taxon>
        <taxon>Bacteroidota</taxon>
        <taxon>Chitinophagia</taxon>
        <taxon>Chitinophagales</taxon>
        <taxon>Chitinophagaceae</taxon>
        <taxon>Deminuibacter</taxon>
    </lineage>
</organism>
<name>A0A3E1NEC3_9BACT</name>
<feature type="transmembrane region" description="Helical" evidence="1">
    <location>
        <begin position="105"/>
        <end position="123"/>
    </location>
</feature>
<dbReference type="Proteomes" id="UP000261284">
    <property type="component" value="Unassembled WGS sequence"/>
</dbReference>
<comment type="caution">
    <text evidence="2">The sequence shown here is derived from an EMBL/GenBank/DDBJ whole genome shotgun (WGS) entry which is preliminary data.</text>
</comment>
<keyword evidence="1" id="KW-0472">Membrane</keyword>
<sequence length="140" mass="15693">MIQRVQTIWLLLASAVAFLTLKLSFFSGNKMVNNVKTFISLDARESLVLTILTVAVAIASLVAIFLYKDRKRQVLVTVITALVSIINIVVYVTEAKKFVPNEGKYDLTSILAVAIPIFLLLAIRGMRRDEKLIKSVDRLR</sequence>
<evidence type="ECO:0000313" key="3">
    <source>
        <dbReference type="Proteomes" id="UP000261284"/>
    </source>
</evidence>
<reference evidence="2 3" key="1">
    <citation type="submission" date="2018-08" db="EMBL/GenBank/DDBJ databases">
        <title>Chitinophagaceae sp. K23C18032701, a novel bacterium isolated from forest soil.</title>
        <authorList>
            <person name="Wang C."/>
        </authorList>
    </citation>
    <scope>NUCLEOTIDE SEQUENCE [LARGE SCALE GENOMIC DNA]</scope>
    <source>
        <strain evidence="2 3">K23C18032701</strain>
    </source>
</reference>